<dbReference type="Proteomes" id="UP000050640">
    <property type="component" value="Unplaced"/>
</dbReference>
<dbReference type="SUPFAM" id="SSF50729">
    <property type="entry name" value="PH domain-like"/>
    <property type="match status" value="1"/>
</dbReference>
<evidence type="ECO:0000313" key="2">
    <source>
        <dbReference type="Proteomes" id="UP000050640"/>
    </source>
</evidence>
<evidence type="ECO:0000313" key="3">
    <source>
        <dbReference type="WBParaSite" id="EEL_0001042901-mRNA-1"/>
    </source>
</evidence>
<keyword evidence="2" id="KW-1185">Reference proteome</keyword>
<dbReference type="Pfam" id="PF00169">
    <property type="entry name" value="PH"/>
    <property type="match status" value="1"/>
</dbReference>
<dbReference type="AlphaFoldDB" id="A0A0R3S6K7"/>
<dbReference type="SMART" id="SM00233">
    <property type="entry name" value="PH"/>
    <property type="match status" value="1"/>
</dbReference>
<reference evidence="3" key="1">
    <citation type="submission" date="2017-02" db="UniProtKB">
        <authorList>
            <consortium name="WormBaseParasite"/>
        </authorList>
    </citation>
    <scope>IDENTIFICATION</scope>
</reference>
<dbReference type="Gene3D" id="2.30.29.30">
    <property type="entry name" value="Pleckstrin-homology domain (PH domain)/Phosphotyrosine-binding domain (PTB)"/>
    <property type="match status" value="1"/>
</dbReference>
<organism evidence="2 3">
    <name type="scientific">Elaeophora elaphi</name>
    <dbReference type="NCBI Taxonomy" id="1147741"/>
    <lineage>
        <taxon>Eukaryota</taxon>
        <taxon>Metazoa</taxon>
        <taxon>Ecdysozoa</taxon>
        <taxon>Nematoda</taxon>
        <taxon>Chromadorea</taxon>
        <taxon>Rhabditida</taxon>
        <taxon>Spirurina</taxon>
        <taxon>Spiruromorpha</taxon>
        <taxon>Filarioidea</taxon>
        <taxon>Onchocercidae</taxon>
        <taxon>Elaeophora</taxon>
    </lineage>
</organism>
<dbReference type="InterPro" id="IPR011993">
    <property type="entry name" value="PH-like_dom_sf"/>
</dbReference>
<name>A0A0R3S6K7_9BILA</name>
<dbReference type="WBParaSite" id="EEL_0001042901-mRNA-1">
    <property type="protein sequence ID" value="EEL_0001042901-mRNA-1"/>
    <property type="gene ID" value="EEL_0001042901"/>
</dbReference>
<sequence length="184" mass="21746">MPTSLRSNVEIQLSSEVTMEPTEITGTILKSSYLTRKIWRFGRSTSYFILRDNGKFYFYKNETTAKDPQKYKGFTNVKDVYIVPRGLKEFVIYTKNSVWYLKAKTSKDRDEWIEKLKSTSCCFGIDNVAYLCCFRAYLRMKDEEELKRILNAPLNQEEKLNTSKVITDIYETLQITYNNLRELK</sequence>
<feature type="domain" description="PH" evidence="1">
    <location>
        <begin position="27"/>
        <end position="121"/>
    </location>
</feature>
<evidence type="ECO:0000259" key="1">
    <source>
        <dbReference type="PROSITE" id="PS50003"/>
    </source>
</evidence>
<dbReference type="InterPro" id="IPR001849">
    <property type="entry name" value="PH_domain"/>
</dbReference>
<dbReference type="STRING" id="1147741.A0A0R3S6K7"/>
<proteinExistence type="predicted"/>
<protein>
    <submittedName>
        <fullName evidence="3">PH domain-containing protein</fullName>
    </submittedName>
</protein>
<accession>A0A0R3S6K7</accession>
<dbReference type="PROSITE" id="PS50003">
    <property type="entry name" value="PH_DOMAIN"/>
    <property type="match status" value="1"/>
</dbReference>